<evidence type="ECO:0000313" key="3">
    <source>
        <dbReference type="Proteomes" id="UP000182344"/>
    </source>
</evidence>
<keyword evidence="1" id="KW-1133">Transmembrane helix</keyword>
<keyword evidence="1" id="KW-0812">Transmembrane</keyword>
<evidence type="ECO:0000313" key="2">
    <source>
        <dbReference type="EMBL" id="OIP86889.1"/>
    </source>
</evidence>
<feature type="transmembrane region" description="Helical" evidence="1">
    <location>
        <begin position="6"/>
        <end position="23"/>
    </location>
</feature>
<organism evidence="2 3">
    <name type="scientific">Candidatus Shapirobacteria bacterium CG2_30_35_20</name>
    <dbReference type="NCBI Taxonomy" id="1805376"/>
    <lineage>
        <taxon>Bacteria</taxon>
        <taxon>Candidatus Shapironibacteriota</taxon>
    </lineage>
</organism>
<evidence type="ECO:0000256" key="1">
    <source>
        <dbReference type="SAM" id="Phobius"/>
    </source>
</evidence>
<dbReference type="Proteomes" id="UP000182344">
    <property type="component" value="Unassembled WGS sequence"/>
</dbReference>
<proteinExistence type="predicted"/>
<name>A0A1J5HP52_9BACT</name>
<dbReference type="AlphaFoldDB" id="A0A1J5HP52"/>
<dbReference type="STRING" id="1805376.AUK05_02615"/>
<reference evidence="2 3" key="1">
    <citation type="journal article" date="2016" name="Environ. Microbiol.">
        <title>Genomic resolution of a cold subsurface aquifer community provides metabolic insights for novel microbes adapted to high CO concentrations.</title>
        <authorList>
            <person name="Probst A.J."/>
            <person name="Castelle C.J."/>
            <person name="Singh A."/>
            <person name="Brown C.T."/>
            <person name="Anantharaman K."/>
            <person name="Sharon I."/>
            <person name="Hug L.A."/>
            <person name="Burstein D."/>
            <person name="Emerson J.B."/>
            <person name="Thomas B.C."/>
            <person name="Banfield J.F."/>
        </authorList>
    </citation>
    <scope>NUCLEOTIDE SEQUENCE [LARGE SCALE GENOMIC DNA]</scope>
    <source>
        <strain evidence="2">CG2_30_35_20</strain>
    </source>
</reference>
<sequence>MIKELYRLRLIILLAFVAVLMGLTRWKYKNYQWPEAEVAIQISPTSMPTPTSKPTNEELYPLYNLLPFKGKDFVVDSYLTPFVLNVITAGNIKTVTKDIYKWMIENKVATESHKLIFSDK</sequence>
<keyword evidence="1" id="KW-0472">Membrane</keyword>
<accession>A0A1J5HP52</accession>
<comment type="caution">
    <text evidence="2">The sequence shown here is derived from an EMBL/GenBank/DDBJ whole genome shotgun (WGS) entry which is preliminary data.</text>
</comment>
<gene>
    <name evidence="2" type="ORF">AUK05_02615</name>
</gene>
<dbReference type="EMBL" id="MNZO01000037">
    <property type="protein sequence ID" value="OIP86889.1"/>
    <property type="molecule type" value="Genomic_DNA"/>
</dbReference>
<protein>
    <submittedName>
        <fullName evidence="2">Uncharacterized protein</fullName>
    </submittedName>
</protein>